<dbReference type="Proteomes" id="UP000039046">
    <property type="component" value="Unassembled WGS sequence"/>
</dbReference>
<dbReference type="PANTHER" id="PTHR21431">
    <property type="entry name" value="PREFOLDIN SUBUNIT 6"/>
    <property type="match status" value="1"/>
</dbReference>
<dbReference type="GO" id="GO:0051082">
    <property type="term" value="F:unfolded protein binding"/>
    <property type="evidence" value="ECO:0007669"/>
    <property type="project" value="InterPro"/>
</dbReference>
<dbReference type="AlphaFoldDB" id="A0A0A1TRQ7"/>
<keyword evidence="5" id="KW-1185">Reference proteome</keyword>
<comment type="similarity">
    <text evidence="1">Belongs to the prefoldin subunit beta family.</text>
</comment>
<dbReference type="GO" id="GO:0051087">
    <property type="term" value="F:protein-folding chaperone binding"/>
    <property type="evidence" value="ECO:0007669"/>
    <property type="project" value="TreeGrafter"/>
</dbReference>
<dbReference type="GO" id="GO:0051131">
    <property type="term" value="P:chaperone-mediated protein complex assembly"/>
    <property type="evidence" value="ECO:0007669"/>
    <property type="project" value="TreeGrafter"/>
</dbReference>
<protein>
    <submittedName>
        <fullName evidence="4">Putative Prefoldin subunit 6</fullName>
    </submittedName>
</protein>
<dbReference type="InterPro" id="IPR009053">
    <property type="entry name" value="Prefoldin"/>
</dbReference>
<evidence type="ECO:0000256" key="2">
    <source>
        <dbReference type="ARBA" id="ARBA00023186"/>
    </source>
</evidence>
<dbReference type="Pfam" id="PF01920">
    <property type="entry name" value="Prefoldin_2"/>
    <property type="match status" value="1"/>
</dbReference>
<gene>
    <name evidence="4" type="ORF">VHEMI10358</name>
</gene>
<evidence type="ECO:0000313" key="4">
    <source>
        <dbReference type="EMBL" id="CEJ94850.1"/>
    </source>
</evidence>
<proteinExistence type="inferred from homology"/>
<evidence type="ECO:0000313" key="5">
    <source>
        <dbReference type="Proteomes" id="UP000039046"/>
    </source>
</evidence>
<organism evidence="4 5">
    <name type="scientific">[Torrubiella] hemipterigena</name>
    <dbReference type="NCBI Taxonomy" id="1531966"/>
    <lineage>
        <taxon>Eukaryota</taxon>
        <taxon>Fungi</taxon>
        <taxon>Dikarya</taxon>
        <taxon>Ascomycota</taxon>
        <taxon>Pezizomycotina</taxon>
        <taxon>Sordariomycetes</taxon>
        <taxon>Hypocreomycetidae</taxon>
        <taxon>Hypocreales</taxon>
        <taxon>Clavicipitaceae</taxon>
        <taxon>Clavicipitaceae incertae sedis</taxon>
        <taxon>'Torrubiella' clade</taxon>
    </lineage>
</organism>
<evidence type="ECO:0000256" key="3">
    <source>
        <dbReference type="SAM" id="Coils"/>
    </source>
</evidence>
<dbReference type="OrthoDB" id="248120at2759"/>
<dbReference type="InterPro" id="IPR002777">
    <property type="entry name" value="PFD_beta-like"/>
</dbReference>
<dbReference type="FunFam" id="1.10.287.370:FF:000003">
    <property type="entry name" value="Prefoldin subunit 6"/>
    <property type="match status" value="1"/>
</dbReference>
<dbReference type="GO" id="GO:0005737">
    <property type="term" value="C:cytoplasm"/>
    <property type="evidence" value="ECO:0007669"/>
    <property type="project" value="TreeGrafter"/>
</dbReference>
<reference evidence="4 5" key="1">
    <citation type="journal article" date="2015" name="Genome Announc.">
        <title>Draft Genome Sequence and Gene Annotation of the Entomopathogenic Fungus Verticillium hemipterigenum.</title>
        <authorList>
            <person name="Horn F."/>
            <person name="Habel A."/>
            <person name="Scharf D.H."/>
            <person name="Dworschak J."/>
            <person name="Brakhage A.A."/>
            <person name="Guthke R."/>
            <person name="Hertweck C."/>
            <person name="Linde J."/>
        </authorList>
    </citation>
    <scope>NUCLEOTIDE SEQUENCE [LARGE SCALE GENOMIC DNA]</scope>
</reference>
<dbReference type="SUPFAM" id="SSF46579">
    <property type="entry name" value="Prefoldin"/>
    <property type="match status" value="1"/>
</dbReference>
<accession>A0A0A1TRQ7</accession>
<dbReference type="STRING" id="1531966.A0A0A1TRQ7"/>
<dbReference type="EMBL" id="CDHN01000007">
    <property type="protein sequence ID" value="CEJ94850.1"/>
    <property type="molecule type" value="Genomic_DNA"/>
</dbReference>
<keyword evidence="3" id="KW-0175">Coiled coil</keyword>
<feature type="coiled-coil region" evidence="3">
    <location>
        <begin position="1"/>
        <end position="35"/>
    </location>
</feature>
<dbReference type="GO" id="GO:0016272">
    <property type="term" value="C:prefoldin complex"/>
    <property type="evidence" value="ECO:0007669"/>
    <property type="project" value="InterPro"/>
</dbReference>
<keyword evidence="2" id="KW-0143">Chaperone</keyword>
<dbReference type="GO" id="GO:0006457">
    <property type="term" value="P:protein folding"/>
    <property type="evidence" value="ECO:0007669"/>
    <property type="project" value="InterPro"/>
</dbReference>
<dbReference type="PANTHER" id="PTHR21431:SF0">
    <property type="entry name" value="PREFOLDIN SUBUNIT 6"/>
    <property type="match status" value="1"/>
</dbReference>
<sequence>MAEIQIKLQALSDDYQKLQQEMQTIVASRQKLESQSQENAGVQKEFERIGDDETIYKMVGPVLLKQDKFEAENTVKGRLDFIANEITRLEDQIQETQTKIEKKRTEIIQLQTSAQAQQGA</sequence>
<dbReference type="Gene3D" id="1.10.287.370">
    <property type="match status" value="1"/>
</dbReference>
<feature type="coiled-coil region" evidence="3">
    <location>
        <begin position="79"/>
        <end position="113"/>
    </location>
</feature>
<name>A0A0A1TRQ7_9HYPO</name>
<dbReference type="CDD" id="cd23161">
    <property type="entry name" value="Prefoldin_6"/>
    <property type="match status" value="1"/>
</dbReference>
<evidence type="ECO:0000256" key="1">
    <source>
        <dbReference type="ARBA" id="ARBA00008045"/>
    </source>
</evidence>